<dbReference type="Proteomes" id="UP000887576">
    <property type="component" value="Unplaced"/>
</dbReference>
<reference evidence="2" key="1">
    <citation type="submission" date="2022-11" db="UniProtKB">
        <authorList>
            <consortium name="WormBaseParasite"/>
        </authorList>
    </citation>
    <scope>IDENTIFICATION</scope>
</reference>
<dbReference type="WBParaSite" id="JU765_v2.g12675.t1">
    <property type="protein sequence ID" value="JU765_v2.g12675.t1"/>
    <property type="gene ID" value="JU765_v2.g12675"/>
</dbReference>
<evidence type="ECO:0000313" key="1">
    <source>
        <dbReference type="Proteomes" id="UP000887576"/>
    </source>
</evidence>
<accession>A0AC34Q3V6</accession>
<organism evidence="1 2">
    <name type="scientific">Panagrolaimus sp. JU765</name>
    <dbReference type="NCBI Taxonomy" id="591449"/>
    <lineage>
        <taxon>Eukaryota</taxon>
        <taxon>Metazoa</taxon>
        <taxon>Ecdysozoa</taxon>
        <taxon>Nematoda</taxon>
        <taxon>Chromadorea</taxon>
        <taxon>Rhabditida</taxon>
        <taxon>Tylenchina</taxon>
        <taxon>Panagrolaimomorpha</taxon>
        <taxon>Panagrolaimoidea</taxon>
        <taxon>Panagrolaimidae</taxon>
        <taxon>Panagrolaimus</taxon>
    </lineage>
</organism>
<sequence>MGFDVIHKPQITVPEDAITDVDGFTSVKERVCVSNDYWFYFSCIEEDGIVTISLNLNYPLTLHYEIIVNSIKKKSIGKVKDFKQEKFIFGKRIDLFHGGYMKIDALLRFQFDDFEIRHVNNELSHGKTLLEHEESKDFTICVGGQEIKVHKNILAVASPVFAAMLKPHCKEFEEGKVIIKDFHFKTVQAGVNIMYKHKSDEKLSLETLLNLYKFADKYDLVNKNQVAALLDEKLNLETLDEILMFSKKNMLDKLYEKCVNFFRVDFEKNCRKMVDFEDLDSDFIKDVTTKKYRRAQTCIETVKYLMSSDEEGSE</sequence>
<evidence type="ECO:0000313" key="2">
    <source>
        <dbReference type="WBParaSite" id="JU765_v2.g12675.t1"/>
    </source>
</evidence>
<name>A0AC34Q3V6_9BILA</name>
<proteinExistence type="predicted"/>
<protein>
    <submittedName>
        <fullName evidence="2">BTB domain-containing protein</fullName>
    </submittedName>
</protein>